<evidence type="ECO:0000259" key="1">
    <source>
        <dbReference type="Pfam" id="PF00814"/>
    </source>
</evidence>
<dbReference type="SUPFAM" id="SSF53067">
    <property type="entry name" value="Actin-like ATPase domain"/>
    <property type="match status" value="1"/>
</dbReference>
<dbReference type="InterPro" id="IPR043129">
    <property type="entry name" value="ATPase_NBD"/>
</dbReference>
<evidence type="ECO:0000313" key="3">
    <source>
        <dbReference type="Proteomes" id="UP000198728"/>
    </source>
</evidence>
<dbReference type="InterPro" id="IPR000905">
    <property type="entry name" value="Gcp-like_dom"/>
</dbReference>
<reference evidence="2 3" key="1">
    <citation type="submission" date="2016-10" db="EMBL/GenBank/DDBJ databases">
        <authorList>
            <person name="de Groot N.N."/>
        </authorList>
    </citation>
    <scope>NUCLEOTIDE SEQUENCE [LARGE SCALE GENOMIC DNA]</scope>
    <source>
        <strain evidence="2 3">DSM 19548</strain>
    </source>
</reference>
<sequence length="223" mass="22630">MRSDPTILAFDTSAAHCAAALLSAGEIRAEKTLEMGRGQAEALMPLLEEVLAQSGLAMSHLDAIGVGIGPGNFTGIRISVAAARGLSLALGVPAVGVSMFEVMASETPEGGALVSLPAPRGMTYVQPFHDGRPNGPAQLFNPGGPPEPGFAGLTVIGAASEEIARLHHGVTAPADAPPIAPQIARIAASRLAEGHARGERPCPLYVRPADAAPPADPPPAILQ</sequence>
<evidence type="ECO:0000313" key="2">
    <source>
        <dbReference type="EMBL" id="SFC72532.1"/>
    </source>
</evidence>
<dbReference type="GO" id="GO:0002949">
    <property type="term" value="P:tRNA threonylcarbamoyladenosine modification"/>
    <property type="evidence" value="ECO:0007669"/>
    <property type="project" value="InterPro"/>
</dbReference>
<dbReference type="PANTHER" id="PTHR11735">
    <property type="entry name" value="TRNA N6-ADENOSINE THREONYLCARBAMOYLTRANSFERASE"/>
    <property type="match status" value="1"/>
</dbReference>
<dbReference type="OrthoDB" id="9809995at2"/>
<dbReference type="InterPro" id="IPR022496">
    <property type="entry name" value="T6A_TsaB"/>
</dbReference>
<dbReference type="STRING" id="441112.SAMN04488094_108128"/>
<name>A0A1I1LIZ4_9RHOB</name>
<protein>
    <submittedName>
        <fullName evidence="2">tRNA threonylcarbamoyl adenosine modification protein YeaZ</fullName>
    </submittedName>
</protein>
<accession>A0A1I1LIZ4</accession>
<dbReference type="PANTHER" id="PTHR11735:SF11">
    <property type="entry name" value="TRNA THREONYLCARBAMOYLADENOSINE BIOSYNTHESIS PROTEIN TSAB"/>
    <property type="match status" value="1"/>
</dbReference>
<dbReference type="AlphaFoldDB" id="A0A1I1LIZ4"/>
<dbReference type="Proteomes" id="UP000198728">
    <property type="component" value="Unassembled WGS sequence"/>
</dbReference>
<dbReference type="GO" id="GO:0005829">
    <property type="term" value="C:cytosol"/>
    <property type="evidence" value="ECO:0007669"/>
    <property type="project" value="TreeGrafter"/>
</dbReference>
<dbReference type="EMBL" id="FOLG01000008">
    <property type="protein sequence ID" value="SFC72532.1"/>
    <property type="molecule type" value="Genomic_DNA"/>
</dbReference>
<keyword evidence="3" id="KW-1185">Reference proteome</keyword>
<organism evidence="2 3">
    <name type="scientific">Tropicimonas isoalkanivorans</name>
    <dbReference type="NCBI Taxonomy" id="441112"/>
    <lineage>
        <taxon>Bacteria</taxon>
        <taxon>Pseudomonadati</taxon>
        <taxon>Pseudomonadota</taxon>
        <taxon>Alphaproteobacteria</taxon>
        <taxon>Rhodobacterales</taxon>
        <taxon>Roseobacteraceae</taxon>
        <taxon>Tropicimonas</taxon>
    </lineage>
</organism>
<proteinExistence type="predicted"/>
<dbReference type="Pfam" id="PF00814">
    <property type="entry name" value="TsaD"/>
    <property type="match status" value="1"/>
</dbReference>
<dbReference type="NCBIfam" id="TIGR03725">
    <property type="entry name" value="T6A_YeaZ"/>
    <property type="match status" value="1"/>
</dbReference>
<dbReference type="RefSeq" id="WP_093361319.1">
    <property type="nucleotide sequence ID" value="NZ_FOLG01000008.1"/>
</dbReference>
<dbReference type="Gene3D" id="3.30.420.40">
    <property type="match status" value="2"/>
</dbReference>
<feature type="domain" description="Gcp-like" evidence="1">
    <location>
        <begin position="37"/>
        <end position="107"/>
    </location>
</feature>
<gene>
    <name evidence="2" type="ORF">SAMN04488094_108128</name>
</gene>